<evidence type="ECO:0000256" key="2">
    <source>
        <dbReference type="ARBA" id="ARBA00022490"/>
    </source>
</evidence>
<keyword evidence="5 10" id="KW-0067">ATP-binding</keyword>
<dbReference type="PANTHER" id="PTHR47969:SF21">
    <property type="entry name" value="KINESIN-LIKE PROTEIN"/>
    <property type="match status" value="1"/>
</dbReference>
<evidence type="ECO:0000256" key="9">
    <source>
        <dbReference type="PROSITE-ProRule" id="PRU00283"/>
    </source>
</evidence>
<dbReference type="FunFam" id="3.40.850.10:FF:000224">
    <property type="entry name" value="Kinesin-like protein"/>
    <property type="match status" value="1"/>
</dbReference>
<dbReference type="GO" id="GO:0005874">
    <property type="term" value="C:microtubule"/>
    <property type="evidence" value="ECO:0007669"/>
    <property type="project" value="UniProtKB-KW"/>
</dbReference>
<dbReference type="EMBL" id="CABDUW010000001">
    <property type="protein sequence ID" value="VTJ50759.1"/>
    <property type="molecule type" value="Genomic_DNA"/>
</dbReference>
<dbReference type="InterPro" id="IPR001752">
    <property type="entry name" value="Kinesin_motor_dom"/>
</dbReference>
<evidence type="ECO:0000256" key="8">
    <source>
        <dbReference type="ARBA" id="ARBA00023212"/>
    </source>
</evidence>
<protein>
    <recommendedName>
        <fullName evidence="10">Kinesin-like protein</fullName>
    </recommendedName>
</protein>
<dbReference type="EMBL" id="WJEC01007840">
    <property type="protein sequence ID" value="KAF7466583.1"/>
    <property type="molecule type" value="Genomic_DNA"/>
</dbReference>
<dbReference type="PRINTS" id="PR00380">
    <property type="entry name" value="KINESINHEAVY"/>
</dbReference>
<feature type="domain" description="Kinesin motor" evidence="12">
    <location>
        <begin position="1"/>
        <end position="200"/>
    </location>
</feature>
<evidence type="ECO:0000256" key="6">
    <source>
        <dbReference type="ARBA" id="ARBA00023054"/>
    </source>
</evidence>
<evidence type="ECO:0000313" key="13">
    <source>
        <dbReference type="EMBL" id="KAF7466583.1"/>
    </source>
</evidence>
<keyword evidence="4 10" id="KW-0547">Nucleotide-binding</keyword>
<comment type="subcellular location">
    <subcellularLocation>
        <location evidence="1">Cytoplasm</location>
        <location evidence="1">Cytoskeleton</location>
    </subcellularLocation>
</comment>
<organism evidence="14 15">
    <name type="scientific">Marmota monax</name>
    <name type="common">Woodchuck</name>
    <dbReference type="NCBI Taxonomy" id="9995"/>
    <lineage>
        <taxon>Eukaryota</taxon>
        <taxon>Metazoa</taxon>
        <taxon>Chordata</taxon>
        <taxon>Craniata</taxon>
        <taxon>Vertebrata</taxon>
        <taxon>Euteleostomi</taxon>
        <taxon>Mammalia</taxon>
        <taxon>Eutheria</taxon>
        <taxon>Euarchontoglires</taxon>
        <taxon>Glires</taxon>
        <taxon>Rodentia</taxon>
        <taxon>Sciuromorpha</taxon>
        <taxon>Sciuridae</taxon>
        <taxon>Xerinae</taxon>
        <taxon>Marmotini</taxon>
        <taxon>Marmota</taxon>
    </lineage>
</organism>
<dbReference type="InterPro" id="IPR019821">
    <property type="entry name" value="Kinesin_motor_CS"/>
</dbReference>
<keyword evidence="15" id="KW-1185">Reference proteome</keyword>
<dbReference type="InterPro" id="IPR027640">
    <property type="entry name" value="Kinesin-like_fam"/>
</dbReference>
<dbReference type="Pfam" id="PF00225">
    <property type="entry name" value="Kinesin"/>
    <property type="match status" value="1"/>
</dbReference>
<reference evidence="14 15" key="1">
    <citation type="submission" date="2019-04" db="EMBL/GenBank/DDBJ databases">
        <authorList>
            <person name="Alioto T."/>
            <person name="Alioto T."/>
        </authorList>
    </citation>
    <scope>NUCLEOTIDE SEQUENCE [LARGE SCALE GENOMIC DNA]</scope>
</reference>
<dbReference type="Proteomes" id="UP000662637">
    <property type="component" value="Unassembled WGS sequence"/>
</dbReference>
<evidence type="ECO:0000259" key="12">
    <source>
        <dbReference type="PROSITE" id="PS50067"/>
    </source>
</evidence>
<dbReference type="Gene3D" id="3.40.850.10">
    <property type="entry name" value="Kinesin motor domain"/>
    <property type="match status" value="1"/>
</dbReference>
<feature type="region of interest" description="Disordered" evidence="11">
    <location>
        <begin position="239"/>
        <end position="260"/>
    </location>
</feature>
<evidence type="ECO:0000313" key="15">
    <source>
        <dbReference type="Proteomes" id="UP000335636"/>
    </source>
</evidence>
<dbReference type="GO" id="GO:0005524">
    <property type="term" value="F:ATP binding"/>
    <property type="evidence" value="ECO:0007669"/>
    <property type="project" value="UniProtKB-KW"/>
</dbReference>
<evidence type="ECO:0000256" key="10">
    <source>
        <dbReference type="RuleBase" id="RU000394"/>
    </source>
</evidence>
<dbReference type="SMART" id="SM00129">
    <property type="entry name" value="KISc"/>
    <property type="match status" value="1"/>
</dbReference>
<dbReference type="GO" id="GO:0007018">
    <property type="term" value="P:microtubule-based movement"/>
    <property type="evidence" value="ECO:0007669"/>
    <property type="project" value="InterPro"/>
</dbReference>
<evidence type="ECO:0000256" key="11">
    <source>
        <dbReference type="SAM" id="MobiDB-lite"/>
    </source>
</evidence>
<dbReference type="SUPFAM" id="SSF52540">
    <property type="entry name" value="P-loop containing nucleoside triphosphate hydrolases"/>
    <property type="match status" value="1"/>
</dbReference>
<dbReference type="InterPro" id="IPR036961">
    <property type="entry name" value="Kinesin_motor_dom_sf"/>
</dbReference>
<dbReference type="GO" id="GO:0008017">
    <property type="term" value="F:microtubule binding"/>
    <property type="evidence" value="ECO:0007669"/>
    <property type="project" value="InterPro"/>
</dbReference>
<comment type="similarity">
    <text evidence="9 10">Belongs to the TRAFAC class myosin-kinesin ATPase superfamily. Kinesin family.</text>
</comment>
<keyword evidence="6" id="KW-0175">Coiled coil</keyword>
<evidence type="ECO:0000256" key="5">
    <source>
        <dbReference type="ARBA" id="ARBA00022840"/>
    </source>
</evidence>
<feature type="compositionally biased region" description="Gly residues" evidence="11">
    <location>
        <begin position="239"/>
        <end position="249"/>
    </location>
</feature>
<keyword evidence="7 10" id="KW-0505">Motor protein</keyword>
<evidence type="ECO:0000256" key="3">
    <source>
        <dbReference type="ARBA" id="ARBA00022701"/>
    </source>
</evidence>
<evidence type="ECO:0000313" key="14">
    <source>
        <dbReference type="EMBL" id="VTJ50759.1"/>
    </source>
</evidence>
<accession>A0A5E4A145</accession>
<sequence>MLSWHGLWPEPGAPGFCECVPCGTPPSQEGSAPCSGGRLSFPVQGEAISCTFVATKGQNQDVTLQGLVVNCHRSCGLTHGLPPAWLSADERGKDHLRAGKLNLVDLAGSERQSKTGATGERLKEATKINLSLSALGNVISALVDGRCKHIPYRDSKLTRLLQDSLGGNTKTLMVACLSPADNNYDETLSTLRYANRAKSIKNKPRINEDPKDALLREYQEEIKRLKAILAQHMSPGSLAGGRPGVGGRVGAAPTSASTEGASDMASACPSPGKRPVCLTCPSAACPCRPLPASGLICHLPAHVSGSVVSSAAGGSCQEWACRVQPEDSGTPLISGEQRAWAHALRQSVLPTFPCPPSHVALPRTCHHQSPSFRLASPFSSASRLPALHYLLLPAQSPLPPPPSLSLLPSPVHPRIHPL</sequence>
<dbReference type="PROSITE" id="PS00411">
    <property type="entry name" value="KINESIN_MOTOR_1"/>
    <property type="match status" value="1"/>
</dbReference>
<dbReference type="AlphaFoldDB" id="A0A5E4A145"/>
<evidence type="ECO:0000256" key="4">
    <source>
        <dbReference type="ARBA" id="ARBA00022741"/>
    </source>
</evidence>
<reference evidence="13" key="2">
    <citation type="submission" date="2020-08" db="EMBL/GenBank/DDBJ databases">
        <authorList>
            <person name="Shumante A."/>
            <person name="Zimin A.V."/>
            <person name="Puiu D."/>
            <person name="Salzberg S.L."/>
        </authorList>
    </citation>
    <scope>NUCLEOTIDE SEQUENCE</scope>
    <source>
        <strain evidence="13">WC2-LM</strain>
        <tissue evidence="13">Liver</tissue>
    </source>
</reference>
<proteinExistence type="inferred from homology"/>
<dbReference type="PROSITE" id="PS50067">
    <property type="entry name" value="KINESIN_MOTOR_2"/>
    <property type="match status" value="1"/>
</dbReference>
<evidence type="ECO:0000256" key="1">
    <source>
        <dbReference type="ARBA" id="ARBA00004245"/>
    </source>
</evidence>
<name>A0A5E4A145_MARMO</name>
<keyword evidence="3 10" id="KW-0493">Microtubule</keyword>
<dbReference type="InterPro" id="IPR027417">
    <property type="entry name" value="P-loop_NTPase"/>
</dbReference>
<dbReference type="PANTHER" id="PTHR47969">
    <property type="entry name" value="CHROMOSOME-ASSOCIATED KINESIN KIF4A-RELATED"/>
    <property type="match status" value="1"/>
</dbReference>
<dbReference type="Proteomes" id="UP000335636">
    <property type="component" value="Unassembled WGS sequence"/>
</dbReference>
<evidence type="ECO:0000256" key="7">
    <source>
        <dbReference type="ARBA" id="ARBA00023175"/>
    </source>
</evidence>
<dbReference type="GO" id="GO:0003777">
    <property type="term" value="F:microtubule motor activity"/>
    <property type="evidence" value="ECO:0007669"/>
    <property type="project" value="InterPro"/>
</dbReference>
<keyword evidence="2" id="KW-0963">Cytoplasm</keyword>
<gene>
    <name evidence="13" type="ORF">GHT09_002091</name>
    <name evidence="14" type="ORF">MONAX_5E005038</name>
</gene>
<comment type="caution">
    <text evidence="9">Lacks conserved residue(s) required for the propagation of feature annotation.</text>
</comment>
<keyword evidence="8" id="KW-0206">Cytoskeleton</keyword>